<dbReference type="InterPro" id="IPR040446">
    <property type="entry name" value="RRP7"/>
</dbReference>
<name>A0AAV5WFR5_9BILA</name>
<dbReference type="GO" id="GO:0034456">
    <property type="term" value="C:UTP-C complex"/>
    <property type="evidence" value="ECO:0007669"/>
    <property type="project" value="TreeGrafter"/>
</dbReference>
<evidence type="ECO:0000256" key="1">
    <source>
        <dbReference type="ARBA" id="ARBA00006110"/>
    </source>
</evidence>
<dbReference type="GO" id="GO:0006364">
    <property type="term" value="P:rRNA processing"/>
    <property type="evidence" value="ECO:0007669"/>
    <property type="project" value="TreeGrafter"/>
</dbReference>
<comment type="caution">
    <text evidence="4">The sequence shown here is derived from an EMBL/GenBank/DDBJ whole genome shotgun (WGS) entry which is preliminary data.</text>
</comment>
<dbReference type="InterPro" id="IPR024326">
    <property type="entry name" value="RRP7_C"/>
</dbReference>
<gene>
    <name evidence="4" type="ORF">PFISCL1PPCAC_20079</name>
    <name evidence="5" type="ORF">PFISCL1PPCAC_29161</name>
</gene>
<dbReference type="Proteomes" id="UP001432322">
    <property type="component" value="Unassembled WGS sequence"/>
</dbReference>
<evidence type="ECO:0000313" key="5">
    <source>
        <dbReference type="EMBL" id="GMT37864.1"/>
    </source>
</evidence>
<accession>A0AAV5WFR5</accession>
<evidence type="ECO:0000313" key="6">
    <source>
        <dbReference type="Proteomes" id="UP001432322"/>
    </source>
</evidence>
<protein>
    <recommendedName>
        <fullName evidence="3">Ribosomal RNA-processing protein 7 C-terminal domain-containing protein</fullName>
    </recommendedName>
</protein>
<dbReference type="GO" id="GO:0000028">
    <property type="term" value="P:ribosomal small subunit assembly"/>
    <property type="evidence" value="ECO:0007669"/>
    <property type="project" value="TreeGrafter"/>
</dbReference>
<sequence length="288" mass="32426">IQGMVADKKIDKKKRLVAKKKLEREKSEITESTSKKVPSVSEDVHKCLRYSLSSSYTFERHLFLKADASNECALLIGNVPSYLDLDVVKGILSEFVKTSIVGIFPLRSNAPGNRFDAGQLTIRVIFSSQTGVEQVLSKAESVGTFVAEKYGPYDDTTTIQARVAAYQSRVADSASLMKEVEEYMSAHDDEAAAANRAARKRRKVADEDGWITVTKGSRTTAPESKKMREDEPLSSMDEKRKQKKVDVAFYNFQIKESKMKHLNELRAKFEEDKKRVAMAKAARKFRPL</sequence>
<dbReference type="AlphaFoldDB" id="A0AAV5WFR5"/>
<feature type="compositionally biased region" description="Basic and acidic residues" evidence="2">
    <location>
        <begin position="223"/>
        <end position="240"/>
    </location>
</feature>
<dbReference type="EMBL" id="BTSY01000306">
    <property type="protein sequence ID" value="GMT37864.1"/>
    <property type="molecule type" value="Genomic_DNA"/>
</dbReference>
<dbReference type="EMBL" id="BTSY01000005">
    <property type="protein sequence ID" value="GMT28782.1"/>
    <property type="molecule type" value="Genomic_DNA"/>
</dbReference>
<comment type="similarity">
    <text evidence="1">Belongs to the RRP7 family.</text>
</comment>
<evidence type="ECO:0000313" key="4">
    <source>
        <dbReference type="EMBL" id="GMT28782.1"/>
    </source>
</evidence>
<organism evidence="4 6">
    <name type="scientific">Pristionchus fissidentatus</name>
    <dbReference type="NCBI Taxonomy" id="1538716"/>
    <lineage>
        <taxon>Eukaryota</taxon>
        <taxon>Metazoa</taxon>
        <taxon>Ecdysozoa</taxon>
        <taxon>Nematoda</taxon>
        <taxon>Chromadorea</taxon>
        <taxon>Rhabditida</taxon>
        <taxon>Rhabditina</taxon>
        <taxon>Diplogasteromorpha</taxon>
        <taxon>Diplogasteroidea</taxon>
        <taxon>Neodiplogasteridae</taxon>
        <taxon>Pristionchus</taxon>
    </lineage>
</organism>
<dbReference type="CDD" id="cd12951">
    <property type="entry name" value="RRP7_Rrp7A"/>
    <property type="match status" value="1"/>
</dbReference>
<feature type="region of interest" description="Disordered" evidence="2">
    <location>
        <begin position="216"/>
        <end position="240"/>
    </location>
</feature>
<feature type="domain" description="Ribosomal RNA-processing protein 7 C-terminal" evidence="3">
    <location>
        <begin position="168"/>
        <end position="287"/>
    </location>
</feature>
<dbReference type="Pfam" id="PF12923">
    <property type="entry name" value="RRP7"/>
    <property type="match status" value="1"/>
</dbReference>
<feature type="non-terminal residue" evidence="4">
    <location>
        <position position="1"/>
    </location>
</feature>
<keyword evidence="6" id="KW-1185">Reference proteome</keyword>
<proteinExistence type="inferred from homology"/>
<dbReference type="Gene3D" id="6.10.250.1770">
    <property type="match status" value="1"/>
</dbReference>
<dbReference type="GO" id="GO:0032545">
    <property type="term" value="C:CURI complex"/>
    <property type="evidence" value="ECO:0007669"/>
    <property type="project" value="TreeGrafter"/>
</dbReference>
<dbReference type="PANTHER" id="PTHR13191">
    <property type="entry name" value="RIBOSOMAL RNA PROCESSING PROTEIN 7-RELATED"/>
    <property type="match status" value="1"/>
</dbReference>
<reference evidence="4" key="1">
    <citation type="submission" date="2023-10" db="EMBL/GenBank/DDBJ databases">
        <title>Genome assembly of Pristionchus species.</title>
        <authorList>
            <person name="Yoshida K."/>
            <person name="Sommer R.J."/>
        </authorList>
    </citation>
    <scope>NUCLEOTIDE SEQUENCE</scope>
    <source>
        <strain evidence="4">RS5133</strain>
    </source>
</reference>
<evidence type="ECO:0000259" key="3">
    <source>
        <dbReference type="Pfam" id="PF12923"/>
    </source>
</evidence>
<dbReference type="PANTHER" id="PTHR13191:SF0">
    <property type="entry name" value="RIBOSOMAL RNA-PROCESSING PROTEIN 7 HOMOLOG A-RELATED"/>
    <property type="match status" value="1"/>
</dbReference>
<evidence type="ECO:0000256" key="2">
    <source>
        <dbReference type="SAM" id="MobiDB-lite"/>
    </source>
</evidence>